<proteinExistence type="predicted"/>
<gene>
    <name evidence="1" type="ORF">GCM10023195_87850</name>
</gene>
<sequence length="56" mass="6413">MGLADGGRDHPEQMIALCPNCYRVKTYGRTRHELITLLTRTVKERHDQWLTGSDDG</sequence>
<keyword evidence="2" id="KW-1185">Reference proteome</keyword>
<accession>A0ABP8TYC5</accession>
<name>A0ABP8TYC5_9ACTN</name>
<comment type="caution">
    <text evidence="1">The sequence shown here is derived from an EMBL/GenBank/DDBJ whole genome shotgun (WGS) entry which is preliminary data.</text>
</comment>
<reference evidence="2" key="1">
    <citation type="journal article" date="2019" name="Int. J. Syst. Evol. Microbiol.">
        <title>The Global Catalogue of Microorganisms (GCM) 10K type strain sequencing project: providing services to taxonomists for standard genome sequencing and annotation.</title>
        <authorList>
            <consortium name="The Broad Institute Genomics Platform"/>
            <consortium name="The Broad Institute Genome Sequencing Center for Infectious Disease"/>
            <person name="Wu L."/>
            <person name="Ma J."/>
        </authorList>
    </citation>
    <scope>NUCLEOTIDE SEQUENCE [LARGE SCALE GENOMIC DNA]</scope>
    <source>
        <strain evidence="2">JCM 17938</strain>
    </source>
</reference>
<organism evidence="1 2">
    <name type="scientific">Actinoallomurus liliacearum</name>
    <dbReference type="NCBI Taxonomy" id="1080073"/>
    <lineage>
        <taxon>Bacteria</taxon>
        <taxon>Bacillati</taxon>
        <taxon>Actinomycetota</taxon>
        <taxon>Actinomycetes</taxon>
        <taxon>Streptosporangiales</taxon>
        <taxon>Thermomonosporaceae</taxon>
        <taxon>Actinoallomurus</taxon>
    </lineage>
</organism>
<evidence type="ECO:0008006" key="3">
    <source>
        <dbReference type="Google" id="ProtNLM"/>
    </source>
</evidence>
<dbReference type="EMBL" id="BAABHJ010000041">
    <property type="protein sequence ID" value="GAA4619432.1"/>
    <property type="molecule type" value="Genomic_DNA"/>
</dbReference>
<dbReference type="Proteomes" id="UP001500212">
    <property type="component" value="Unassembled WGS sequence"/>
</dbReference>
<evidence type="ECO:0000313" key="1">
    <source>
        <dbReference type="EMBL" id="GAA4619432.1"/>
    </source>
</evidence>
<evidence type="ECO:0000313" key="2">
    <source>
        <dbReference type="Proteomes" id="UP001500212"/>
    </source>
</evidence>
<protein>
    <recommendedName>
        <fullName evidence="3">HNH domain-containing protein</fullName>
    </recommendedName>
</protein>